<reference evidence="1 2" key="1">
    <citation type="journal article" date="2022" name="DNA Res.">
        <title>Chromosomal-level genome assembly of the orchid tree Bauhinia variegata (Leguminosae; Cercidoideae) supports the allotetraploid origin hypothesis of Bauhinia.</title>
        <authorList>
            <person name="Zhong Y."/>
            <person name="Chen Y."/>
            <person name="Zheng D."/>
            <person name="Pang J."/>
            <person name="Liu Y."/>
            <person name="Luo S."/>
            <person name="Meng S."/>
            <person name="Qian L."/>
            <person name="Wei D."/>
            <person name="Dai S."/>
            <person name="Zhou R."/>
        </authorList>
    </citation>
    <scope>NUCLEOTIDE SEQUENCE [LARGE SCALE GENOMIC DNA]</scope>
    <source>
        <strain evidence="1">BV-YZ2020</strain>
    </source>
</reference>
<dbReference type="Proteomes" id="UP000828941">
    <property type="component" value="Chromosome 4"/>
</dbReference>
<accession>A0ACB9PEZ7</accession>
<proteinExistence type="predicted"/>
<name>A0ACB9PEZ7_BAUVA</name>
<evidence type="ECO:0000313" key="1">
    <source>
        <dbReference type="EMBL" id="KAI4347382.1"/>
    </source>
</evidence>
<organism evidence="1 2">
    <name type="scientific">Bauhinia variegata</name>
    <name type="common">Purple orchid tree</name>
    <name type="synonym">Phanera variegata</name>
    <dbReference type="NCBI Taxonomy" id="167791"/>
    <lineage>
        <taxon>Eukaryota</taxon>
        <taxon>Viridiplantae</taxon>
        <taxon>Streptophyta</taxon>
        <taxon>Embryophyta</taxon>
        <taxon>Tracheophyta</taxon>
        <taxon>Spermatophyta</taxon>
        <taxon>Magnoliopsida</taxon>
        <taxon>eudicotyledons</taxon>
        <taxon>Gunneridae</taxon>
        <taxon>Pentapetalae</taxon>
        <taxon>rosids</taxon>
        <taxon>fabids</taxon>
        <taxon>Fabales</taxon>
        <taxon>Fabaceae</taxon>
        <taxon>Cercidoideae</taxon>
        <taxon>Cercideae</taxon>
        <taxon>Bauhiniinae</taxon>
        <taxon>Bauhinia</taxon>
    </lineage>
</organism>
<protein>
    <submittedName>
        <fullName evidence="1">Uncharacterized protein</fullName>
    </submittedName>
</protein>
<evidence type="ECO:0000313" key="2">
    <source>
        <dbReference type="Proteomes" id="UP000828941"/>
    </source>
</evidence>
<comment type="caution">
    <text evidence="1">The sequence shown here is derived from an EMBL/GenBank/DDBJ whole genome shotgun (WGS) entry which is preliminary data.</text>
</comment>
<sequence length="78" mass="9004">MLDLTIIVRDLNILFEKSYNSFNYLLKTLKGSVEFVLAIDLLNCWYCAVDEITRTFDLTCQQSGRGTRSVRLRFGASF</sequence>
<keyword evidence="2" id="KW-1185">Reference proteome</keyword>
<gene>
    <name evidence="1" type="ORF">L6164_008198</name>
</gene>
<dbReference type="EMBL" id="CM039429">
    <property type="protein sequence ID" value="KAI4347382.1"/>
    <property type="molecule type" value="Genomic_DNA"/>
</dbReference>